<evidence type="ECO:0000313" key="4">
    <source>
        <dbReference type="Proteomes" id="UP000006729"/>
    </source>
</evidence>
<evidence type="ECO:0000313" key="3">
    <source>
        <dbReference type="EMBL" id="PNT02855.1"/>
    </source>
</evidence>
<dbReference type="HOGENOM" id="CLU_2817209_0_0_1"/>
<keyword evidence="4" id="KW-1185">Reference proteome</keyword>
<evidence type="ECO:0000256" key="1">
    <source>
        <dbReference type="SAM" id="MobiDB-lite"/>
    </source>
</evidence>
<sequence>MDTVLQGLLGRVVRQCYAVLCLGAILVSVAIAHSTRDVKPNDHRERTTRRLTAMQGPSISPRRRSCS</sequence>
<dbReference type="EMBL" id="CM009303">
    <property type="protein sequence ID" value="PNT02855.1"/>
    <property type="molecule type" value="Genomic_DNA"/>
</dbReference>
<dbReference type="eggNOG" id="ENOG502SZ2P">
    <property type="taxonomic scope" value="Eukaryota"/>
</dbReference>
<keyword evidence="2" id="KW-1133">Transmembrane helix</keyword>
<keyword evidence="2" id="KW-0812">Transmembrane</keyword>
<protein>
    <submittedName>
        <fullName evidence="3">Uncharacterized protein</fullName>
    </submittedName>
</protein>
<feature type="region of interest" description="Disordered" evidence="1">
    <location>
        <begin position="36"/>
        <end position="67"/>
    </location>
</feature>
<accession>U5FRH1</accession>
<dbReference type="SMR" id="U5FRH1"/>
<organism evidence="3 4">
    <name type="scientific">Populus trichocarpa</name>
    <name type="common">Western balsam poplar</name>
    <name type="synonym">Populus balsamifera subsp. trichocarpa</name>
    <dbReference type="NCBI Taxonomy" id="3694"/>
    <lineage>
        <taxon>Eukaryota</taxon>
        <taxon>Viridiplantae</taxon>
        <taxon>Streptophyta</taxon>
        <taxon>Embryophyta</taxon>
        <taxon>Tracheophyta</taxon>
        <taxon>Spermatophyta</taxon>
        <taxon>Magnoliopsida</taxon>
        <taxon>eudicotyledons</taxon>
        <taxon>Gunneridae</taxon>
        <taxon>Pentapetalae</taxon>
        <taxon>rosids</taxon>
        <taxon>fabids</taxon>
        <taxon>Malpighiales</taxon>
        <taxon>Salicaceae</taxon>
        <taxon>Saliceae</taxon>
        <taxon>Populus</taxon>
    </lineage>
</organism>
<dbReference type="OMA" id="NDHRERT"/>
<name>U5FRH1_POPTR</name>
<dbReference type="Proteomes" id="UP000006729">
    <property type="component" value="Chromosome 14"/>
</dbReference>
<dbReference type="AlphaFoldDB" id="U5FRH1"/>
<dbReference type="InParanoid" id="U5FRH1"/>
<dbReference type="Gramene" id="Potri.014G035900.1.v4.1">
    <property type="protein sequence ID" value="Potri.014G035900.1.v4.1"/>
    <property type="gene ID" value="Potri.014G035900.v4.1"/>
</dbReference>
<feature type="compositionally biased region" description="Basic and acidic residues" evidence="1">
    <location>
        <begin position="36"/>
        <end position="45"/>
    </location>
</feature>
<proteinExistence type="predicted"/>
<feature type="transmembrane region" description="Helical" evidence="2">
    <location>
        <begin position="12"/>
        <end position="32"/>
    </location>
</feature>
<evidence type="ECO:0000256" key="2">
    <source>
        <dbReference type="SAM" id="Phobius"/>
    </source>
</evidence>
<keyword evidence="2" id="KW-0472">Membrane</keyword>
<reference evidence="3 4" key="1">
    <citation type="journal article" date="2006" name="Science">
        <title>The genome of black cottonwood, Populus trichocarpa (Torr. &amp; Gray).</title>
        <authorList>
            <person name="Tuskan G.A."/>
            <person name="Difazio S."/>
            <person name="Jansson S."/>
            <person name="Bohlmann J."/>
            <person name="Grigoriev I."/>
            <person name="Hellsten U."/>
            <person name="Putnam N."/>
            <person name="Ralph S."/>
            <person name="Rombauts S."/>
            <person name="Salamov A."/>
            <person name="Schein J."/>
            <person name="Sterck L."/>
            <person name="Aerts A."/>
            <person name="Bhalerao R.R."/>
            <person name="Bhalerao R.P."/>
            <person name="Blaudez D."/>
            <person name="Boerjan W."/>
            <person name="Brun A."/>
            <person name="Brunner A."/>
            <person name="Busov V."/>
            <person name="Campbell M."/>
            <person name="Carlson J."/>
            <person name="Chalot M."/>
            <person name="Chapman J."/>
            <person name="Chen G.L."/>
            <person name="Cooper D."/>
            <person name="Coutinho P.M."/>
            <person name="Couturier J."/>
            <person name="Covert S."/>
            <person name="Cronk Q."/>
            <person name="Cunningham R."/>
            <person name="Davis J."/>
            <person name="Degroeve S."/>
            <person name="Dejardin A."/>
            <person name="Depamphilis C."/>
            <person name="Detter J."/>
            <person name="Dirks B."/>
            <person name="Dubchak I."/>
            <person name="Duplessis S."/>
            <person name="Ehlting J."/>
            <person name="Ellis B."/>
            <person name="Gendler K."/>
            <person name="Goodstein D."/>
            <person name="Gribskov M."/>
            <person name="Grimwood J."/>
            <person name="Groover A."/>
            <person name="Gunter L."/>
            <person name="Hamberger B."/>
            <person name="Heinze B."/>
            <person name="Helariutta Y."/>
            <person name="Henrissat B."/>
            <person name="Holligan D."/>
            <person name="Holt R."/>
            <person name="Huang W."/>
            <person name="Islam-Faridi N."/>
            <person name="Jones S."/>
            <person name="Jones-Rhoades M."/>
            <person name="Jorgensen R."/>
            <person name="Joshi C."/>
            <person name="Kangasjarvi J."/>
            <person name="Karlsson J."/>
            <person name="Kelleher C."/>
            <person name="Kirkpatrick R."/>
            <person name="Kirst M."/>
            <person name="Kohler A."/>
            <person name="Kalluri U."/>
            <person name="Larimer F."/>
            <person name="Leebens-Mack J."/>
            <person name="Leple J.C."/>
            <person name="Locascio P."/>
            <person name="Lou Y."/>
            <person name="Lucas S."/>
            <person name="Martin F."/>
            <person name="Montanini B."/>
            <person name="Napoli C."/>
            <person name="Nelson D.R."/>
            <person name="Nelson C."/>
            <person name="Nieminen K."/>
            <person name="Nilsson O."/>
            <person name="Pereda V."/>
            <person name="Peter G."/>
            <person name="Philippe R."/>
            <person name="Pilate G."/>
            <person name="Poliakov A."/>
            <person name="Razumovskaya J."/>
            <person name="Richardson P."/>
            <person name="Rinaldi C."/>
            <person name="Ritland K."/>
            <person name="Rouze P."/>
            <person name="Ryaboy D."/>
            <person name="Schmutz J."/>
            <person name="Schrader J."/>
            <person name="Segerman B."/>
            <person name="Shin H."/>
            <person name="Siddiqui A."/>
            <person name="Sterky F."/>
            <person name="Terry A."/>
            <person name="Tsai C.J."/>
            <person name="Uberbacher E."/>
            <person name="Unneberg P."/>
            <person name="Vahala J."/>
            <person name="Wall K."/>
            <person name="Wessler S."/>
            <person name="Yang G."/>
            <person name="Yin T."/>
            <person name="Douglas C."/>
            <person name="Marra M."/>
            <person name="Sandberg G."/>
            <person name="Van de Peer Y."/>
            <person name="Rokhsar D."/>
        </authorList>
    </citation>
    <scope>NUCLEOTIDE SEQUENCE [LARGE SCALE GENOMIC DNA]</scope>
    <source>
        <strain evidence="4">cv. Nisqually</strain>
    </source>
</reference>
<gene>
    <name evidence="3" type="ORF">POPTR_014G035900</name>
</gene>